<proteinExistence type="predicted"/>
<feature type="signal peptide" evidence="1">
    <location>
        <begin position="1"/>
        <end position="17"/>
    </location>
</feature>
<protein>
    <recommendedName>
        <fullName evidence="2">Alpha-carbonic anhydrase domain-containing protein</fullName>
    </recommendedName>
</protein>
<keyword evidence="1" id="KW-0732">Signal</keyword>
<organism evidence="3 4">
    <name type="scientific">Naganishia liquefaciens</name>
    <dbReference type="NCBI Taxonomy" id="104408"/>
    <lineage>
        <taxon>Eukaryota</taxon>
        <taxon>Fungi</taxon>
        <taxon>Dikarya</taxon>
        <taxon>Basidiomycota</taxon>
        <taxon>Agaricomycotina</taxon>
        <taxon>Tremellomycetes</taxon>
        <taxon>Filobasidiales</taxon>
        <taxon>Filobasidiaceae</taxon>
        <taxon>Naganishia</taxon>
    </lineage>
</organism>
<feature type="domain" description="Alpha-carbonic anhydrase" evidence="2">
    <location>
        <begin position="37"/>
        <end position="272"/>
    </location>
</feature>
<dbReference type="Gene3D" id="3.10.200.10">
    <property type="entry name" value="Alpha carbonic anhydrase"/>
    <property type="match status" value="1"/>
</dbReference>
<evidence type="ECO:0000259" key="2">
    <source>
        <dbReference type="PROSITE" id="PS51144"/>
    </source>
</evidence>
<dbReference type="OrthoDB" id="2584458at2759"/>
<evidence type="ECO:0000313" key="4">
    <source>
        <dbReference type="Proteomes" id="UP000620104"/>
    </source>
</evidence>
<reference evidence="3" key="1">
    <citation type="submission" date="2020-07" db="EMBL/GenBank/DDBJ databases">
        <title>Draft Genome Sequence of a Deep-Sea Yeast, Naganishia (Cryptococcus) liquefaciens strain N6.</title>
        <authorList>
            <person name="Han Y.W."/>
            <person name="Kajitani R."/>
            <person name="Morimoto H."/>
            <person name="Parhat M."/>
            <person name="Tsubouchi H."/>
            <person name="Bakenova O."/>
            <person name="Ogata M."/>
            <person name="Argunhan B."/>
            <person name="Aoki R."/>
            <person name="Kajiwara S."/>
            <person name="Itoh T."/>
            <person name="Iwasaki H."/>
        </authorList>
    </citation>
    <scope>NUCLEOTIDE SEQUENCE</scope>
    <source>
        <strain evidence="3">N6</strain>
    </source>
</reference>
<dbReference type="PROSITE" id="PS51144">
    <property type="entry name" value="ALPHA_CA_2"/>
    <property type="match status" value="1"/>
</dbReference>
<dbReference type="CDD" id="cd03124">
    <property type="entry name" value="alpha_CA_prokaryotic_like"/>
    <property type="match status" value="1"/>
</dbReference>
<accession>A0A8H3TZZ0</accession>
<dbReference type="SMART" id="SM01057">
    <property type="entry name" value="Carb_anhydrase"/>
    <property type="match status" value="1"/>
</dbReference>
<dbReference type="PANTHER" id="PTHR18952">
    <property type="entry name" value="CARBONIC ANHYDRASE"/>
    <property type="match status" value="1"/>
</dbReference>
<dbReference type="Pfam" id="PF00194">
    <property type="entry name" value="Carb_anhydrase"/>
    <property type="match status" value="1"/>
</dbReference>
<dbReference type="InterPro" id="IPR001148">
    <property type="entry name" value="CA_dom"/>
</dbReference>
<dbReference type="Proteomes" id="UP000620104">
    <property type="component" value="Unassembled WGS sequence"/>
</dbReference>
<name>A0A8H3TZZ0_9TREE</name>
<evidence type="ECO:0000313" key="3">
    <source>
        <dbReference type="EMBL" id="GHJ90182.1"/>
    </source>
</evidence>
<dbReference type="InterPro" id="IPR023561">
    <property type="entry name" value="Carbonic_anhydrase_a-class"/>
</dbReference>
<dbReference type="GO" id="GO:0008270">
    <property type="term" value="F:zinc ion binding"/>
    <property type="evidence" value="ECO:0007669"/>
    <property type="project" value="InterPro"/>
</dbReference>
<evidence type="ECO:0000256" key="1">
    <source>
        <dbReference type="SAM" id="SignalP"/>
    </source>
</evidence>
<sequence length="272" mass="30092">MHSVIFLIALAATTALACPDLQYHSHDLEKRAEASGTPWSYNNVNTWGVLSAEYEACQDGSHQAPIGLRLDQGFAPASPKFQGYERNVTGAFANWGYGPSMTLEHADGDFSTLPHFSFAEDTKSETVYMSAWHMHAPSEHTVDGRRSRAELHLVHVDADGSPRAVLALRIDPGTVDSEFFKQLPPLIGHDENGKQVNATLNVGLALQEVDYFKRAWTYAGSLTTPPCTEGIRFFVARDTLFIGDAQMRALLGVSQYSARTEQQVWQHRVNVL</sequence>
<feature type="chain" id="PRO_5034961779" description="Alpha-carbonic anhydrase domain-containing protein" evidence="1">
    <location>
        <begin position="18"/>
        <end position="272"/>
    </location>
</feature>
<comment type="caution">
    <text evidence="3">The sequence shown here is derived from an EMBL/GenBank/DDBJ whole genome shotgun (WGS) entry which is preliminary data.</text>
</comment>
<dbReference type="EMBL" id="BLZA01000057">
    <property type="protein sequence ID" value="GHJ90182.1"/>
    <property type="molecule type" value="Genomic_DNA"/>
</dbReference>
<dbReference type="AlphaFoldDB" id="A0A8H3TZZ0"/>
<dbReference type="InterPro" id="IPR041891">
    <property type="entry name" value="Alpha_CA_prokaryot-like"/>
</dbReference>
<gene>
    <name evidence="3" type="ORF">NliqN6_6584</name>
</gene>
<keyword evidence="4" id="KW-1185">Reference proteome</keyword>
<dbReference type="InterPro" id="IPR036398">
    <property type="entry name" value="CA_dom_sf"/>
</dbReference>
<dbReference type="PANTHER" id="PTHR18952:SF274">
    <property type="entry name" value="ALPHA-CARBONIC ANHYDRASE DOMAIN-CONTAINING PROTEIN"/>
    <property type="match status" value="1"/>
</dbReference>
<dbReference type="SUPFAM" id="SSF51069">
    <property type="entry name" value="Carbonic anhydrase"/>
    <property type="match status" value="1"/>
</dbReference>
<dbReference type="GO" id="GO:0004089">
    <property type="term" value="F:carbonate dehydratase activity"/>
    <property type="evidence" value="ECO:0007669"/>
    <property type="project" value="InterPro"/>
</dbReference>